<keyword evidence="4" id="KW-1185">Reference proteome</keyword>
<proteinExistence type="predicted"/>
<gene>
    <name evidence="3" type="ORF">H6G59_01530</name>
</gene>
<dbReference type="EMBL" id="JACJST010000001">
    <property type="protein sequence ID" value="MBD2566594.1"/>
    <property type="molecule type" value="Genomic_DNA"/>
</dbReference>
<dbReference type="Gene3D" id="3.40.1350.10">
    <property type="match status" value="1"/>
</dbReference>
<comment type="caution">
    <text evidence="3">The sequence shown here is derived from an EMBL/GenBank/DDBJ whole genome shotgun (WGS) entry which is preliminary data.</text>
</comment>
<dbReference type="InterPro" id="IPR014833">
    <property type="entry name" value="TnsA_N"/>
</dbReference>
<dbReference type="Pfam" id="PF08722">
    <property type="entry name" value="Tn7_TnsA-like_N"/>
    <property type="match status" value="1"/>
</dbReference>
<feature type="domain" description="TnsA endonuclease C-terminal" evidence="1">
    <location>
        <begin position="171"/>
        <end position="253"/>
    </location>
</feature>
<dbReference type="Proteomes" id="UP000640531">
    <property type="component" value="Unassembled WGS sequence"/>
</dbReference>
<evidence type="ECO:0000313" key="3">
    <source>
        <dbReference type="EMBL" id="MBD2566594.1"/>
    </source>
</evidence>
<evidence type="ECO:0000313" key="4">
    <source>
        <dbReference type="Proteomes" id="UP000640531"/>
    </source>
</evidence>
<dbReference type="Gene3D" id="1.10.10.10">
    <property type="entry name" value="Winged helix-like DNA-binding domain superfamily/Winged helix DNA-binding domain"/>
    <property type="match status" value="1"/>
</dbReference>
<protein>
    <submittedName>
        <fullName evidence="3">TnsA endonuclease N-terminal domain-containing protein</fullName>
    </submittedName>
</protein>
<dbReference type="InterPro" id="IPR036388">
    <property type="entry name" value="WH-like_DNA-bd_sf"/>
</dbReference>
<name>A0ABR8FA15_9NOST</name>
<dbReference type="CDD" id="cd22362">
    <property type="entry name" value="TnsA_endonuclease-like"/>
    <property type="match status" value="1"/>
</dbReference>
<feature type="domain" description="TnsA endonuclease N-terminal" evidence="2">
    <location>
        <begin position="74"/>
        <end position="169"/>
    </location>
</feature>
<dbReference type="SUPFAM" id="SSF52980">
    <property type="entry name" value="Restriction endonuclease-like"/>
    <property type="match status" value="1"/>
</dbReference>
<evidence type="ECO:0000259" key="1">
    <source>
        <dbReference type="Pfam" id="PF08721"/>
    </source>
</evidence>
<dbReference type="InterPro" id="IPR014832">
    <property type="entry name" value="TnsA_C"/>
</dbReference>
<dbReference type="RefSeq" id="WP_190711409.1">
    <property type="nucleotide sequence ID" value="NZ_JACJST010000001.1"/>
</dbReference>
<accession>A0ABR8FA15</accession>
<reference evidence="3 4" key="1">
    <citation type="journal article" date="2020" name="ISME J.">
        <title>Comparative genomics reveals insights into cyanobacterial evolution and habitat adaptation.</title>
        <authorList>
            <person name="Chen M.Y."/>
            <person name="Teng W.K."/>
            <person name="Zhao L."/>
            <person name="Hu C.X."/>
            <person name="Zhou Y.K."/>
            <person name="Han B.P."/>
            <person name="Song L.R."/>
            <person name="Shu W.S."/>
        </authorList>
    </citation>
    <scope>NUCLEOTIDE SEQUENCE [LARGE SCALE GENOMIC DNA]</scope>
    <source>
        <strain evidence="3 4">FACHB-196</strain>
    </source>
</reference>
<evidence type="ECO:0000259" key="2">
    <source>
        <dbReference type="Pfam" id="PF08722"/>
    </source>
</evidence>
<sequence>MAKRKRTKTEAVIDRHISEGRGQGRGYEYKPWLLVQDVASQGLASRIKGWKTNRVHHLLSNLELNYFYILEWSPIICDIREQYPLLPLEETLAIAEKNGIPHPKDPKTQDPMVMTTDFLITVRQKIGVIEQVRTLKLAKDLQSERTLQKLEIERQYWQSRDINWGIVTEHEIPERLARNIDWVHPFFSIEDCSSISESEIRRITTALTLRVVEEHDSLASIAADCDDQLGFKPGIGLSVARHLIANRWWLVDMNKSINPSEPLVLLANPLVQLHQKLGGVG</sequence>
<dbReference type="GO" id="GO:0004519">
    <property type="term" value="F:endonuclease activity"/>
    <property type="evidence" value="ECO:0007669"/>
    <property type="project" value="UniProtKB-KW"/>
</dbReference>
<dbReference type="InterPro" id="IPR011856">
    <property type="entry name" value="tRNA_endonuc-like_dom_sf"/>
</dbReference>
<dbReference type="Pfam" id="PF08721">
    <property type="entry name" value="Tn7_Tnp_TnsA_C"/>
    <property type="match status" value="1"/>
</dbReference>
<organism evidence="3 4">
    <name type="scientific">Anabaena lutea FACHB-196</name>
    <dbReference type="NCBI Taxonomy" id="2692881"/>
    <lineage>
        <taxon>Bacteria</taxon>
        <taxon>Bacillati</taxon>
        <taxon>Cyanobacteriota</taxon>
        <taxon>Cyanophyceae</taxon>
        <taxon>Nostocales</taxon>
        <taxon>Nostocaceae</taxon>
        <taxon>Anabaena</taxon>
    </lineage>
</organism>
<keyword evidence="3" id="KW-0540">Nuclease</keyword>
<keyword evidence="3" id="KW-0378">Hydrolase</keyword>
<dbReference type="InterPro" id="IPR011335">
    <property type="entry name" value="Restrct_endonuc-II-like"/>
</dbReference>
<keyword evidence="3" id="KW-0255">Endonuclease</keyword>